<accession>A0ABW0SXV3</accession>
<evidence type="ECO:0000259" key="2">
    <source>
        <dbReference type="Pfam" id="PF00582"/>
    </source>
</evidence>
<dbReference type="CDD" id="cd00293">
    <property type="entry name" value="USP-like"/>
    <property type="match status" value="1"/>
</dbReference>
<dbReference type="PRINTS" id="PR01438">
    <property type="entry name" value="UNVRSLSTRESS"/>
</dbReference>
<dbReference type="RefSeq" id="WP_377327280.1">
    <property type="nucleotide sequence ID" value="NZ_JBHSNG010000011.1"/>
</dbReference>
<keyword evidence="4" id="KW-1185">Reference proteome</keyword>
<organism evidence="3 4">
    <name type="scientific">Rhodanobacter terrae</name>
    <dbReference type="NCBI Taxonomy" id="418647"/>
    <lineage>
        <taxon>Bacteria</taxon>
        <taxon>Pseudomonadati</taxon>
        <taxon>Pseudomonadota</taxon>
        <taxon>Gammaproteobacteria</taxon>
        <taxon>Lysobacterales</taxon>
        <taxon>Rhodanobacteraceae</taxon>
        <taxon>Rhodanobacter</taxon>
    </lineage>
</organism>
<dbReference type="EMBL" id="JBHSNG010000011">
    <property type="protein sequence ID" value="MFC5581800.1"/>
    <property type="molecule type" value="Genomic_DNA"/>
</dbReference>
<gene>
    <name evidence="3" type="ORF">ACFPPB_11820</name>
</gene>
<dbReference type="SUPFAM" id="SSF52402">
    <property type="entry name" value="Adenine nucleotide alpha hydrolases-like"/>
    <property type="match status" value="1"/>
</dbReference>
<dbReference type="Gene3D" id="3.40.50.12370">
    <property type="match status" value="1"/>
</dbReference>
<evidence type="ECO:0000313" key="4">
    <source>
        <dbReference type="Proteomes" id="UP001596111"/>
    </source>
</evidence>
<reference evidence="4" key="1">
    <citation type="journal article" date="2019" name="Int. J. Syst. Evol. Microbiol.">
        <title>The Global Catalogue of Microorganisms (GCM) 10K type strain sequencing project: providing services to taxonomists for standard genome sequencing and annotation.</title>
        <authorList>
            <consortium name="The Broad Institute Genomics Platform"/>
            <consortium name="The Broad Institute Genome Sequencing Center for Infectious Disease"/>
            <person name="Wu L."/>
            <person name="Ma J."/>
        </authorList>
    </citation>
    <scope>NUCLEOTIDE SEQUENCE [LARGE SCALE GENOMIC DNA]</scope>
    <source>
        <strain evidence="4">CGMCC 1.13587</strain>
    </source>
</reference>
<dbReference type="Pfam" id="PF00582">
    <property type="entry name" value="Usp"/>
    <property type="match status" value="1"/>
</dbReference>
<evidence type="ECO:0000256" key="1">
    <source>
        <dbReference type="ARBA" id="ARBA00008791"/>
    </source>
</evidence>
<feature type="domain" description="UspA" evidence="2">
    <location>
        <begin position="250"/>
        <end position="297"/>
    </location>
</feature>
<protein>
    <submittedName>
        <fullName evidence="3">Universal stress protein</fullName>
    </submittedName>
</protein>
<comment type="caution">
    <text evidence="3">The sequence shown here is derived from an EMBL/GenBank/DDBJ whole genome shotgun (WGS) entry which is preliminary data.</text>
</comment>
<comment type="similarity">
    <text evidence="1">Belongs to the universal stress protein A family.</text>
</comment>
<name>A0ABW0SXV3_9GAMM</name>
<evidence type="ECO:0000313" key="3">
    <source>
        <dbReference type="EMBL" id="MFC5581800.1"/>
    </source>
</evidence>
<dbReference type="InterPro" id="IPR006015">
    <property type="entry name" value="Universal_stress_UspA"/>
</dbReference>
<proteinExistence type="inferred from homology"/>
<sequence length="299" mass="31899">MYPERSEAARIDTDADQAALATGPLATGPSDVLALVTSTSPWSPAAVAGVSLAARWGSNLTGCFMDPSTRGLHDTDREPTVLGLLMDPPTHDADAHAAFGAFARQSGVCEATWAASHTGLARTLRHLGAWHDLAVVERDVVDTSGVLDVLGEAILGSQLPCLILPPRWSGGFGFGHVVIGCNGSIESIRAIHAALPFLRMAKQVTLVDGDVRMSYDAESCLPHFDPFVYLLRHHVTAKPQYIRASSDVAGDILLKKARDAQIDLLVMGAFGHSPARERVFGGATRRVLEEADIPVLMQH</sequence>
<dbReference type="InterPro" id="IPR006016">
    <property type="entry name" value="UspA"/>
</dbReference>
<dbReference type="Proteomes" id="UP001596111">
    <property type="component" value="Unassembled WGS sequence"/>
</dbReference>